<keyword evidence="3" id="KW-1185">Reference proteome</keyword>
<dbReference type="Proteomes" id="UP000078046">
    <property type="component" value="Unassembled WGS sequence"/>
</dbReference>
<comment type="caution">
    <text evidence="2">The sequence shown here is derived from an EMBL/GenBank/DDBJ whole genome shotgun (WGS) entry which is preliminary data.</text>
</comment>
<evidence type="ECO:0000256" key="1">
    <source>
        <dbReference type="SAM" id="Coils"/>
    </source>
</evidence>
<accession>A0A177AR15</accession>
<organism evidence="2 3">
    <name type="scientific">Intoshia linei</name>
    <dbReference type="NCBI Taxonomy" id="1819745"/>
    <lineage>
        <taxon>Eukaryota</taxon>
        <taxon>Metazoa</taxon>
        <taxon>Spiralia</taxon>
        <taxon>Lophotrochozoa</taxon>
        <taxon>Mesozoa</taxon>
        <taxon>Orthonectida</taxon>
        <taxon>Rhopaluridae</taxon>
        <taxon>Intoshia</taxon>
    </lineage>
</organism>
<evidence type="ECO:0000313" key="2">
    <source>
        <dbReference type="EMBL" id="OAF64439.1"/>
    </source>
</evidence>
<dbReference type="EMBL" id="LWCA01001833">
    <property type="protein sequence ID" value="OAF64439.1"/>
    <property type="molecule type" value="Genomic_DNA"/>
</dbReference>
<dbReference type="AlphaFoldDB" id="A0A177AR15"/>
<keyword evidence="1" id="KW-0175">Coiled coil</keyword>
<gene>
    <name evidence="2" type="ORF">A3Q56_07863</name>
</gene>
<reference evidence="2 3" key="1">
    <citation type="submission" date="2016-04" db="EMBL/GenBank/DDBJ databases">
        <title>The genome of Intoshia linei affirms orthonectids as highly simplified spiralians.</title>
        <authorList>
            <person name="Mikhailov K.V."/>
            <person name="Slusarev G.S."/>
            <person name="Nikitin M.A."/>
            <person name="Logacheva M.D."/>
            <person name="Penin A."/>
            <person name="Aleoshin V."/>
            <person name="Panchin Y.V."/>
        </authorList>
    </citation>
    <scope>NUCLEOTIDE SEQUENCE [LARGE SCALE GENOMIC DNA]</scope>
    <source>
        <strain evidence="2">Intl2013</strain>
        <tissue evidence="2">Whole animal</tissue>
    </source>
</reference>
<name>A0A177AR15_9BILA</name>
<proteinExistence type="predicted"/>
<sequence>MRDSVLKNILDGIVNLQINSIKDYSVGHLNENNLKCDKTKTCNFEQSTSKDEPKQQYSENETINVSLVPLESFKILNKKNLTDYQEKSKSNDNLQWGYISDTVDTESLNSHSTNDFYFIKDKCTANMPKTYKSCYKSLIKKKKNIECYETVNPLENLNKNSSFLECTLELNHFIHINSAYSVILENIKCQYDAYLHFLKSKCDKDDILDIYSKMEPKKEVNYQNHINRIRHLLNTAKELMFDNKKLSSKLDEYTQIIASLKSDEQESLNEMYGGTMLELIENLIHVKRSLEDSNVDIKSISNKELDLLKSCLSELENEITQLDATNKEINNQIVCSSAVIESFLNSYEISKKDSVILSKFISEFCTSDDITKTMELMDESHKWNYIS</sequence>
<evidence type="ECO:0000313" key="3">
    <source>
        <dbReference type="Proteomes" id="UP000078046"/>
    </source>
</evidence>
<protein>
    <recommendedName>
        <fullName evidence="4">Translin-associated factor X-interacting protein 1 N-terminal domain-containing protein</fullName>
    </recommendedName>
</protein>
<feature type="coiled-coil region" evidence="1">
    <location>
        <begin position="305"/>
        <end position="332"/>
    </location>
</feature>
<evidence type="ECO:0008006" key="4">
    <source>
        <dbReference type="Google" id="ProtNLM"/>
    </source>
</evidence>